<protein>
    <submittedName>
        <fullName evidence="5">Mechanosensitive ion channel protein 10</fullName>
    </submittedName>
</protein>
<feature type="compositionally biased region" description="Low complexity" evidence="2">
    <location>
        <begin position="890"/>
        <end position="899"/>
    </location>
</feature>
<dbReference type="EMBL" id="LUGH01000006">
    <property type="protein sequence ID" value="OBZ91640.1"/>
    <property type="molecule type" value="Genomic_DNA"/>
</dbReference>
<feature type="compositionally biased region" description="Basic and acidic residues" evidence="2">
    <location>
        <begin position="422"/>
        <end position="442"/>
    </location>
</feature>
<gene>
    <name evidence="5" type="primary">MSL10_1</name>
    <name evidence="5" type="ORF">A0J61_00300</name>
</gene>
<accession>A0A1C7NRQ2</accession>
<feature type="transmembrane region" description="Helical" evidence="3">
    <location>
        <begin position="200"/>
        <end position="222"/>
    </location>
</feature>
<feature type="region of interest" description="Disordered" evidence="2">
    <location>
        <begin position="361"/>
        <end position="389"/>
    </location>
</feature>
<dbReference type="SUPFAM" id="SSF47473">
    <property type="entry name" value="EF-hand"/>
    <property type="match status" value="1"/>
</dbReference>
<dbReference type="GO" id="GO:0005262">
    <property type="term" value="F:calcium channel activity"/>
    <property type="evidence" value="ECO:0007669"/>
    <property type="project" value="TreeGrafter"/>
</dbReference>
<dbReference type="GO" id="GO:0006874">
    <property type="term" value="P:intracellular calcium ion homeostasis"/>
    <property type="evidence" value="ECO:0007669"/>
    <property type="project" value="TreeGrafter"/>
</dbReference>
<dbReference type="OrthoDB" id="544685at2759"/>
<feature type="transmembrane region" description="Helical" evidence="3">
    <location>
        <begin position="625"/>
        <end position="647"/>
    </location>
</feature>
<feature type="transmembrane region" description="Helical" evidence="3">
    <location>
        <begin position="295"/>
        <end position="317"/>
    </location>
</feature>
<dbReference type="AlphaFoldDB" id="A0A1C7NRQ2"/>
<evidence type="ECO:0000256" key="1">
    <source>
        <dbReference type="ARBA" id="ARBA00022837"/>
    </source>
</evidence>
<feature type="region of interest" description="Disordered" evidence="2">
    <location>
        <begin position="417"/>
        <end position="442"/>
    </location>
</feature>
<dbReference type="PANTHER" id="PTHR31323">
    <property type="entry name" value="MECHANOSENSITIVE ION CHANNEL PROTEIN MSY2"/>
    <property type="match status" value="1"/>
</dbReference>
<feature type="region of interest" description="Disordered" evidence="2">
    <location>
        <begin position="838"/>
        <end position="858"/>
    </location>
</feature>
<feature type="transmembrane region" description="Helical" evidence="3">
    <location>
        <begin position="243"/>
        <end position="267"/>
    </location>
</feature>
<dbReference type="InterPro" id="IPR011992">
    <property type="entry name" value="EF-hand-dom_pair"/>
</dbReference>
<evidence type="ECO:0000256" key="3">
    <source>
        <dbReference type="SAM" id="Phobius"/>
    </source>
</evidence>
<dbReference type="GO" id="GO:0005509">
    <property type="term" value="F:calcium ion binding"/>
    <property type="evidence" value="ECO:0007669"/>
    <property type="project" value="InterPro"/>
</dbReference>
<dbReference type="Proteomes" id="UP000093000">
    <property type="component" value="Unassembled WGS sequence"/>
</dbReference>
<feature type="region of interest" description="Disordered" evidence="2">
    <location>
        <begin position="1"/>
        <end position="73"/>
    </location>
</feature>
<name>A0A1C7NRQ2_9FUNG</name>
<dbReference type="InterPro" id="IPR058650">
    <property type="entry name" value="Msy1/2-like"/>
</dbReference>
<dbReference type="PROSITE" id="PS50222">
    <property type="entry name" value="EF_HAND_2"/>
    <property type="match status" value="1"/>
</dbReference>
<dbReference type="InterPro" id="IPR006685">
    <property type="entry name" value="MscS_channel_2nd"/>
</dbReference>
<evidence type="ECO:0000256" key="2">
    <source>
        <dbReference type="SAM" id="MobiDB-lite"/>
    </source>
</evidence>
<dbReference type="PROSITE" id="PS00018">
    <property type="entry name" value="EF_HAND_1"/>
    <property type="match status" value="1"/>
</dbReference>
<feature type="compositionally biased region" description="Basic and acidic residues" evidence="2">
    <location>
        <begin position="873"/>
        <end position="884"/>
    </location>
</feature>
<dbReference type="FunCoup" id="A0A1C7NRQ2">
    <property type="interactions" value="4"/>
</dbReference>
<keyword evidence="6" id="KW-1185">Reference proteome</keyword>
<reference evidence="5 6" key="1">
    <citation type="submission" date="2016-03" db="EMBL/GenBank/DDBJ databases">
        <title>Choanephora cucurbitarum.</title>
        <authorList>
            <person name="Min B."/>
            <person name="Park H."/>
            <person name="Park J.-H."/>
            <person name="Shin H.-D."/>
            <person name="Choi I.-G."/>
        </authorList>
    </citation>
    <scope>NUCLEOTIDE SEQUENCE [LARGE SCALE GENOMIC DNA]</scope>
    <source>
        <strain evidence="5 6">KUS-F28377</strain>
    </source>
</reference>
<sequence length="919" mass="104954">MTEPTQHLRNQQTEKANVQPYQVEHDEEQSNMNESIDRSHDQDVSTPETVVSTLERPPRPPSQQSYSGVSTDEEDLLDPVLLDEGIPSTIPLEALAGPALILPNTTDIDGRTLNEEFDWEAHDEDEDADKKDEEEVKKRGALEKSSIIICFNQNSSFIAWTCIVLFAMIFIAIDVAIFVIYHRREQITMTSYGLQLWFTWIAFMWSIGFIMQIFVELVPWAIKKAVGYIRPQSTEVLRMRLSYYMALRLYIKLFLISAWAWGSWAFIQNHIQLPSVGSLEEGRDQYASKPGYTGVFYSIFECFFFATLFLFVEKFILQLIVTSFHKKAYGDRIKENDRALRVLDRLKKMKKKNPQEFLLKRIRRKPKTNTGTPSRSHSLDEGLPHQQQGKSIMTSNQQYMDGKSNVKFPSQNMDTLIPIPPIEDRTSKSDDEKHDFEELSKTPDEHKKKKFLDKFTGKVKRSNTTTSRTDASFDDNRPPLFRDNTWFSRNSHDEKGFFSATRDFGITTSAIPGKLLKGGYNKFVSQKNQIYKQPDSYNLQAKYLAKKIYKNILGPDSNRETIVEADMYPFFRTTKEAAFAFGLFDSDGNGDISKRELRSGCIRIYRERKNLTRSMRDLSQATGKLDIILMIIFVVVWIIIVCSAFGVNVSTDLMPLWSAFVAASFIFGTSAKDAFEAIIFVFVTHPFDAGDRVLIQNENWVVQNVGLLVSTFLKWDGTVVYAKNSVLSSQYIFNVRRSGRTGETVELQISFATPSWKIKQITEHMLQWCNQYPKLYTPNSASTNVTGFQNQNVITLSFYFQHTQNWQDPGGRWLRHNNFMMELKEECERLDITYTLPPQPLVHDTKPNDAPPESYNQGAKATYGLEGLQQRKPYQDDHGEDFKHSTPIHGSSGAQASSSQADASAAAGAASAIMFAATM</sequence>
<dbReference type="PANTHER" id="PTHR31323:SF1">
    <property type="entry name" value="MECHANOSENSITIVE ION CHANNEL PROTEIN"/>
    <property type="match status" value="1"/>
</dbReference>
<dbReference type="SUPFAM" id="SSF50182">
    <property type="entry name" value="Sm-like ribonucleoproteins"/>
    <property type="match status" value="1"/>
</dbReference>
<feature type="transmembrane region" description="Helical" evidence="3">
    <location>
        <begin position="157"/>
        <end position="180"/>
    </location>
</feature>
<feature type="domain" description="EF-hand" evidence="4">
    <location>
        <begin position="572"/>
        <end position="607"/>
    </location>
</feature>
<evidence type="ECO:0000313" key="6">
    <source>
        <dbReference type="Proteomes" id="UP000093000"/>
    </source>
</evidence>
<organism evidence="5 6">
    <name type="scientific">Choanephora cucurbitarum</name>
    <dbReference type="NCBI Taxonomy" id="101091"/>
    <lineage>
        <taxon>Eukaryota</taxon>
        <taxon>Fungi</taxon>
        <taxon>Fungi incertae sedis</taxon>
        <taxon>Mucoromycota</taxon>
        <taxon>Mucoromycotina</taxon>
        <taxon>Mucoromycetes</taxon>
        <taxon>Mucorales</taxon>
        <taxon>Mucorineae</taxon>
        <taxon>Choanephoraceae</taxon>
        <taxon>Choanephoroideae</taxon>
        <taxon>Choanephora</taxon>
    </lineage>
</organism>
<feature type="region of interest" description="Disordered" evidence="2">
    <location>
        <begin position="872"/>
        <end position="899"/>
    </location>
</feature>
<evidence type="ECO:0000259" key="4">
    <source>
        <dbReference type="PROSITE" id="PS50222"/>
    </source>
</evidence>
<dbReference type="InterPro" id="IPR018247">
    <property type="entry name" value="EF_Hand_1_Ca_BS"/>
</dbReference>
<dbReference type="GO" id="GO:0016020">
    <property type="term" value="C:membrane"/>
    <property type="evidence" value="ECO:0007669"/>
    <property type="project" value="InterPro"/>
</dbReference>
<comment type="caution">
    <text evidence="5">The sequence shown here is derived from an EMBL/GenBank/DDBJ whole genome shotgun (WGS) entry which is preliminary data.</text>
</comment>
<dbReference type="InParanoid" id="A0A1C7NRQ2"/>
<keyword evidence="3" id="KW-1133">Transmembrane helix</keyword>
<dbReference type="Pfam" id="PF00924">
    <property type="entry name" value="MS_channel_2nd"/>
    <property type="match status" value="1"/>
</dbReference>
<feature type="compositionally biased region" description="Polar residues" evidence="2">
    <location>
        <begin position="1"/>
        <end position="20"/>
    </location>
</feature>
<dbReference type="Pfam" id="PF25886">
    <property type="entry name" value="Msy1"/>
    <property type="match status" value="1"/>
</dbReference>
<dbReference type="InterPro" id="IPR010920">
    <property type="entry name" value="LSM_dom_sf"/>
</dbReference>
<keyword evidence="3" id="KW-0472">Membrane</keyword>
<keyword evidence="3" id="KW-0812">Transmembrane</keyword>
<keyword evidence="1" id="KW-0106">Calcium</keyword>
<proteinExistence type="predicted"/>
<dbReference type="InterPro" id="IPR002048">
    <property type="entry name" value="EF_hand_dom"/>
</dbReference>
<evidence type="ECO:0000313" key="5">
    <source>
        <dbReference type="EMBL" id="OBZ91640.1"/>
    </source>
</evidence>